<evidence type="ECO:0000313" key="1">
    <source>
        <dbReference type="EMBL" id="MCR2804539.1"/>
    </source>
</evidence>
<accession>A0A9X2MQX4</accession>
<organism evidence="1 2">
    <name type="scientific">Paenibacillus soyae</name>
    <dbReference type="NCBI Taxonomy" id="2969249"/>
    <lineage>
        <taxon>Bacteria</taxon>
        <taxon>Bacillati</taxon>
        <taxon>Bacillota</taxon>
        <taxon>Bacilli</taxon>
        <taxon>Bacillales</taxon>
        <taxon>Paenibacillaceae</taxon>
        <taxon>Paenibacillus</taxon>
    </lineage>
</organism>
<sequence>MNTTARIVLNYTTAGPATDPAAQADFQEVVAQLTALGYTVKYQLQLEHGFSYILGKEFSP</sequence>
<evidence type="ECO:0000313" key="2">
    <source>
        <dbReference type="Proteomes" id="UP001141950"/>
    </source>
</evidence>
<reference evidence="1" key="1">
    <citation type="submission" date="2022-08" db="EMBL/GenBank/DDBJ databases">
        <title>The genomic sequence of strain Paenibacillus sp. SCIV0701.</title>
        <authorList>
            <person name="Zhao H."/>
        </authorList>
    </citation>
    <scope>NUCLEOTIDE SEQUENCE</scope>
    <source>
        <strain evidence="1">SCIV0701</strain>
    </source>
</reference>
<dbReference type="Proteomes" id="UP001141950">
    <property type="component" value="Unassembled WGS sequence"/>
</dbReference>
<name>A0A9X2MQX4_9BACL</name>
<keyword evidence="2" id="KW-1185">Reference proteome</keyword>
<dbReference type="EMBL" id="JANIPJ010000007">
    <property type="protein sequence ID" value="MCR2804539.1"/>
    <property type="molecule type" value="Genomic_DNA"/>
</dbReference>
<comment type="caution">
    <text evidence="1">The sequence shown here is derived from an EMBL/GenBank/DDBJ whole genome shotgun (WGS) entry which is preliminary data.</text>
</comment>
<dbReference type="RefSeq" id="WP_257445632.1">
    <property type="nucleotide sequence ID" value="NZ_JANIPJ010000007.1"/>
</dbReference>
<dbReference type="AlphaFoldDB" id="A0A9X2MQX4"/>
<protein>
    <submittedName>
        <fullName evidence="1">Uncharacterized protein</fullName>
    </submittedName>
</protein>
<proteinExistence type="predicted"/>
<gene>
    <name evidence="1" type="ORF">NQZ67_11685</name>
</gene>